<organism evidence="1 2">
    <name type="scientific">Blautia producta</name>
    <dbReference type="NCBI Taxonomy" id="33035"/>
    <lineage>
        <taxon>Bacteria</taxon>
        <taxon>Bacillati</taxon>
        <taxon>Bacillota</taxon>
        <taxon>Clostridia</taxon>
        <taxon>Lachnospirales</taxon>
        <taxon>Lachnospiraceae</taxon>
        <taxon>Blautia</taxon>
    </lineage>
</organism>
<evidence type="ECO:0000313" key="1">
    <source>
        <dbReference type="EMBL" id="QMW77621.1"/>
    </source>
</evidence>
<dbReference type="EMBL" id="CP039126">
    <property type="protein sequence ID" value="QMW77621.1"/>
    <property type="molecule type" value="Genomic_DNA"/>
</dbReference>
<dbReference type="GeneID" id="75055678"/>
<gene>
    <name evidence="1" type="ORF">E5259_08470</name>
</gene>
<protein>
    <submittedName>
        <fullName evidence="1">Uncharacterized protein</fullName>
    </submittedName>
</protein>
<dbReference type="RefSeq" id="WP_018598270.1">
    <property type="nucleotide sequence ID" value="NZ_AP031439.1"/>
</dbReference>
<evidence type="ECO:0000313" key="2">
    <source>
        <dbReference type="Proteomes" id="UP000515789"/>
    </source>
</evidence>
<dbReference type="AlphaFoldDB" id="A0A7G5MSM8"/>
<name>A0A7G5MSM8_9FIRM</name>
<sequence>MTYKEFLTYLEENFDGYVVFMEKATKFQETKNQKRPAKSRWKEAKVEKAVREMWNKAMQPLYDNLKREIKSGIPYKWIEYIEQHEVLEGLRDTMADLSFGDMD</sequence>
<reference evidence="1 2" key="1">
    <citation type="submission" date="2019-04" db="EMBL/GenBank/DDBJ databases">
        <authorList>
            <person name="Schori C."/>
            <person name="Ahrens C."/>
        </authorList>
    </citation>
    <scope>NUCLEOTIDE SEQUENCE [LARGE SCALE GENOMIC DNA]</scope>
    <source>
        <strain evidence="1 2">DSM 2950</strain>
    </source>
</reference>
<proteinExistence type="predicted"/>
<dbReference type="Proteomes" id="UP000515789">
    <property type="component" value="Chromosome"/>
</dbReference>
<accession>A0A7G5MSM8</accession>